<feature type="transmembrane region" description="Helical" evidence="2">
    <location>
        <begin position="102"/>
        <end position="122"/>
    </location>
</feature>
<accession>C5P1W4</accession>
<dbReference type="InterPro" id="IPR057514">
    <property type="entry name" value="NTF2_SigF"/>
</dbReference>
<organism evidence="4 5">
    <name type="scientific">Coccidioides posadasii (strain C735)</name>
    <name type="common">Valley fever fungus</name>
    <dbReference type="NCBI Taxonomy" id="222929"/>
    <lineage>
        <taxon>Eukaryota</taxon>
        <taxon>Fungi</taxon>
        <taxon>Dikarya</taxon>
        <taxon>Ascomycota</taxon>
        <taxon>Pezizomycotina</taxon>
        <taxon>Eurotiomycetes</taxon>
        <taxon>Eurotiomycetidae</taxon>
        <taxon>Onygenales</taxon>
        <taxon>Onygenaceae</taxon>
        <taxon>Coccidioides</taxon>
    </lineage>
</organism>
<dbReference type="HOGENOM" id="CLU_079426_0_0_1"/>
<feature type="domain" description="SigF-like NTF2-like" evidence="3">
    <location>
        <begin position="26"/>
        <end position="136"/>
    </location>
</feature>
<comment type="caution">
    <text evidence="4">The sequence shown here is derived from an EMBL/GenBank/DDBJ whole genome shotgun (WGS) entry which is preliminary data.</text>
</comment>
<sequence length="248" mass="28052">MEDPGKFPCATGKRLDIPVSKLLSVVEIRHVVHLLTQSTPSVQRRTIERYYTPSASFIHPFCRTGSFSGSRWLIIWIYRFYKIMSPHIDLKVESVAFDAENLLLYVTISQVFRIFFIPFYVAPVTLTTVLTLTTSRSSHDNQHRDRDTLLSATTANSDRDNDDTLSHLQPGSVAASDPGQGSPELSSQTLYYISVQNDLYQTSEFIKFILPFGIGSILVFLWHSLATFISVGCALILWPITFVEDPRL</sequence>
<dbReference type="OrthoDB" id="2344312at2759"/>
<feature type="compositionally biased region" description="Basic and acidic residues" evidence="1">
    <location>
        <begin position="137"/>
        <end position="148"/>
    </location>
</feature>
<dbReference type="AlphaFoldDB" id="C5P1W4"/>
<dbReference type="PANTHER" id="PTHR35393">
    <property type="entry name" value="CHROMOSOME 1, WHOLE GENOME SHOTGUN SEQUENCE"/>
    <property type="match status" value="1"/>
</dbReference>
<keyword evidence="2" id="KW-0812">Transmembrane</keyword>
<gene>
    <name evidence="4" type="ORF">CPC735_035730</name>
</gene>
<evidence type="ECO:0000256" key="1">
    <source>
        <dbReference type="SAM" id="MobiDB-lite"/>
    </source>
</evidence>
<evidence type="ECO:0000259" key="3">
    <source>
        <dbReference type="Pfam" id="PF24840"/>
    </source>
</evidence>
<protein>
    <recommendedName>
        <fullName evidence="3">SigF-like NTF2-like domain-containing protein</fullName>
    </recommendedName>
</protein>
<dbReference type="EMBL" id="ACFW01000012">
    <property type="protein sequence ID" value="EER28867.1"/>
    <property type="molecule type" value="Genomic_DNA"/>
</dbReference>
<evidence type="ECO:0000313" key="4">
    <source>
        <dbReference type="EMBL" id="EER28867.1"/>
    </source>
</evidence>
<dbReference type="VEuPathDB" id="FungiDB:CPC735_035730"/>
<feature type="transmembrane region" description="Helical" evidence="2">
    <location>
        <begin position="208"/>
        <end position="238"/>
    </location>
</feature>
<dbReference type="Proteomes" id="UP000009084">
    <property type="component" value="Unassembled WGS sequence"/>
</dbReference>
<name>C5P1W4_COCP7</name>
<proteinExistence type="predicted"/>
<keyword evidence="2" id="KW-1133">Transmembrane helix</keyword>
<reference evidence="4 5" key="1">
    <citation type="journal article" date="2009" name="Genome Res.">
        <title>Comparative genomic analyses of the human fungal pathogens Coccidioides and their relatives.</title>
        <authorList>
            <person name="Sharpton T.J."/>
            <person name="Stajich J.E."/>
            <person name="Rounsley S.D."/>
            <person name="Gardner M.J."/>
            <person name="Wortman J.R."/>
            <person name="Jordar V.S."/>
            <person name="Maiti R."/>
            <person name="Kodira C.D."/>
            <person name="Neafsey D.E."/>
            <person name="Zeng Q."/>
            <person name="Hung C.-Y."/>
            <person name="McMahan C."/>
            <person name="Muszewska A."/>
            <person name="Grynberg M."/>
            <person name="Mandel M.A."/>
            <person name="Kellner E.M."/>
            <person name="Barker B.M."/>
            <person name="Galgiani J.N."/>
            <person name="Orbach M.J."/>
            <person name="Kirkland T.N."/>
            <person name="Cole G.T."/>
            <person name="Henn M.R."/>
            <person name="Birren B.W."/>
            <person name="Taylor J.W."/>
        </authorList>
    </citation>
    <scope>NUCLEOTIDE SEQUENCE [LARGE SCALE GENOMIC DNA]</scope>
    <source>
        <strain evidence="5">C735</strain>
    </source>
</reference>
<feature type="region of interest" description="Disordered" evidence="1">
    <location>
        <begin position="137"/>
        <end position="162"/>
    </location>
</feature>
<keyword evidence="2" id="KW-0472">Membrane</keyword>
<dbReference type="PANTHER" id="PTHR35393:SF1">
    <property type="entry name" value="SNOAL-LIKE DOMAIN-CONTAINING PROTEIN"/>
    <property type="match status" value="1"/>
</dbReference>
<dbReference type="Pfam" id="PF24840">
    <property type="entry name" value="NTF2_SigF"/>
    <property type="match status" value="1"/>
</dbReference>
<evidence type="ECO:0000313" key="5">
    <source>
        <dbReference type="Proteomes" id="UP000009084"/>
    </source>
</evidence>
<evidence type="ECO:0000256" key="2">
    <source>
        <dbReference type="SAM" id="Phobius"/>
    </source>
</evidence>